<feature type="compositionally biased region" description="Polar residues" evidence="1">
    <location>
        <begin position="421"/>
        <end position="431"/>
    </location>
</feature>
<gene>
    <name evidence="2" type="ORF">G3A44_12180</name>
</gene>
<evidence type="ECO:0000313" key="2">
    <source>
        <dbReference type="EMBL" id="NDY91944.1"/>
    </source>
</evidence>
<evidence type="ECO:0000256" key="1">
    <source>
        <dbReference type="SAM" id="MobiDB-lite"/>
    </source>
</evidence>
<dbReference type="EMBL" id="JAAGOH010000013">
    <property type="protein sequence ID" value="NDY91944.1"/>
    <property type="molecule type" value="Genomic_DNA"/>
</dbReference>
<feature type="region of interest" description="Disordered" evidence="1">
    <location>
        <begin position="404"/>
        <end position="431"/>
    </location>
</feature>
<protein>
    <submittedName>
        <fullName evidence="2">Capsular biosynthesis protein</fullName>
    </submittedName>
</protein>
<name>A0A7C9TKR3_9BURK</name>
<proteinExistence type="predicted"/>
<evidence type="ECO:0000313" key="3">
    <source>
        <dbReference type="Proteomes" id="UP000484255"/>
    </source>
</evidence>
<dbReference type="GO" id="GO:0015774">
    <property type="term" value="P:polysaccharide transport"/>
    <property type="evidence" value="ECO:0007669"/>
    <property type="project" value="InterPro"/>
</dbReference>
<accession>A0A7C9TKR3</accession>
<organism evidence="2 3">
    <name type="scientific">Ideonella livida</name>
    <dbReference type="NCBI Taxonomy" id="2707176"/>
    <lineage>
        <taxon>Bacteria</taxon>
        <taxon>Pseudomonadati</taxon>
        <taxon>Pseudomonadota</taxon>
        <taxon>Betaproteobacteria</taxon>
        <taxon>Burkholderiales</taxon>
        <taxon>Sphaerotilaceae</taxon>
        <taxon>Ideonella</taxon>
    </lineage>
</organism>
<dbReference type="Proteomes" id="UP000484255">
    <property type="component" value="Unassembled WGS sequence"/>
</dbReference>
<sequence length="431" mass="49242">MIPTSLDQLLARSSTLLLQGPMGPFFWRLRNTLVDHGQQVHKVNFNAGDDHFYDGPGVTHFRDPASAWGDCLDELLQRHAVDAVVLFGQNRWMHETAIQRARARQVDVFVFEEGYVRPDYVTLELGGVNAESRIPRDPQFYRDWVPQVIPAPRPTRQQFSVVADISMTYAWAERHGRKAYPHYKHHRDLGPVSEGLRWVRGGYRKWKNHFAEAAMLPYLSAPDQHKRYFLVPLQVYNDSQIRCYSPYDHVAGFIEHVMDSFAAHAPQDKLLVLKHHPLDRPYNDYRQLIERLADQHGIAGRVHYLHDQHLPTLLQHAAGVVTVNSTTGLQSLYHRTPVITLGDSVYDVPGLVHTGELADFWQDPGTVDVDLFHRYRAYLVWETQLNASFYGETPGLPSYTETSRRWAASKGKPSAPAQAATWPSSTLPTLK</sequence>
<dbReference type="GO" id="GO:0000271">
    <property type="term" value="P:polysaccharide biosynthetic process"/>
    <property type="evidence" value="ECO:0007669"/>
    <property type="project" value="InterPro"/>
</dbReference>
<dbReference type="AlphaFoldDB" id="A0A7C9TKR3"/>
<comment type="caution">
    <text evidence="2">The sequence shown here is derived from an EMBL/GenBank/DDBJ whole genome shotgun (WGS) entry which is preliminary data.</text>
</comment>
<dbReference type="CDD" id="cd16441">
    <property type="entry name" value="beta_Kdo_transferase_KpsS"/>
    <property type="match status" value="1"/>
</dbReference>
<keyword evidence="3" id="KW-1185">Reference proteome</keyword>
<dbReference type="InterPro" id="IPR007833">
    <property type="entry name" value="Capsule_polysaccharide_synth"/>
</dbReference>
<dbReference type="Pfam" id="PF05159">
    <property type="entry name" value="Capsule_synth"/>
    <property type="match status" value="1"/>
</dbReference>
<reference evidence="2 3" key="1">
    <citation type="submission" date="2020-02" db="EMBL/GenBank/DDBJ databases">
        <title>Ideonella bacterium strain TBM-1.</title>
        <authorList>
            <person name="Chen W.-M."/>
        </authorList>
    </citation>
    <scope>NUCLEOTIDE SEQUENCE [LARGE SCALE GENOMIC DNA]</scope>
    <source>
        <strain evidence="2 3">TBM-1</strain>
    </source>
</reference>